<feature type="transmembrane region" description="Helical" evidence="8">
    <location>
        <begin position="56"/>
        <end position="74"/>
    </location>
</feature>
<keyword evidence="2" id="KW-0813">Transport</keyword>
<feature type="transmembrane region" description="Helical" evidence="8">
    <location>
        <begin position="18"/>
        <end position="36"/>
    </location>
</feature>
<evidence type="ECO:0000313" key="9">
    <source>
        <dbReference type="EMBL" id="MPM19164.1"/>
    </source>
</evidence>
<feature type="transmembrane region" description="Helical" evidence="8">
    <location>
        <begin position="228"/>
        <end position="254"/>
    </location>
</feature>
<evidence type="ECO:0000256" key="6">
    <source>
        <dbReference type="ARBA" id="ARBA00023065"/>
    </source>
</evidence>
<dbReference type="AlphaFoldDB" id="A0A644XYP4"/>
<keyword evidence="7 8" id="KW-0472">Membrane</keyword>
<dbReference type="PANTHER" id="PTHR32024">
    <property type="entry name" value="TRK SYSTEM POTASSIUM UPTAKE PROTEIN TRKG-RELATED"/>
    <property type="match status" value="1"/>
</dbReference>
<proteinExistence type="predicted"/>
<keyword evidence="6" id="KW-0406">Ion transport</keyword>
<keyword evidence="5 8" id="KW-1133">Transmembrane helix</keyword>
<gene>
    <name evidence="9" type="primary">ktrB_12</name>
    <name evidence="9" type="ORF">SDC9_65582</name>
</gene>
<dbReference type="GO" id="GO:0005886">
    <property type="term" value="C:plasma membrane"/>
    <property type="evidence" value="ECO:0007669"/>
    <property type="project" value="UniProtKB-SubCell"/>
</dbReference>
<dbReference type="InterPro" id="IPR003445">
    <property type="entry name" value="Cat_transpt"/>
</dbReference>
<dbReference type="GO" id="GO:0030001">
    <property type="term" value="P:metal ion transport"/>
    <property type="evidence" value="ECO:0007669"/>
    <property type="project" value="UniProtKB-ARBA"/>
</dbReference>
<keyword evidence="3" id="KW-1003">Cell membrane</keyword>
<dbReference type="PANTHER" id="PTHR32024:SF1">
    <property type="entry name" value="KTR SYSTEM POTASSIUM UPTAKE PROTEIN B"/>
    <property type="match status" value="1"/>
</dbReference>
<name>A0A644XYP4_9ZZZZ</name>
<feature type="transmembrane region" description="Helical" evidence="8">
    <location>
        <begin position="176"/>
        <end position="197"/>
    </location>
</feature>
<reference evidence="9" key="1">
    <citation type="submission" date="2019-08" db="EMBL/GenBank/DDBJ databases">
        <authorList>
            <person name="Kucharzyk K."/>
            <person name="Murdoch R.W."/>
            <person name="Higgins S."/>
            <person name="Loffler F."/>
        </authorList>
    </citation>
    <scope>NUCLEOTIDE SEQUENCE</scope>
</reference>
<comment type="subcellular location">
    <subcellularLocation>
        <location evidence="1">Cell membrane</location>
        <topology evidence="1">Multi-pass membrane protein</topology>
    </subcellularLocation>
</comment>
<evidence type="ECO:0000256" key="3">
    <source>
        <dbReference type="ARBA" id="ARBA00022475"/>
    </source>
</evidence>
<comment type="caution">
    <text evidence="9">The sequence shown here is derived from an EMBL/GenBank/DDBJ whole genome shotgun (WGS) entry which is preliminary data.</text>
</comment>
<feature type="transmembrane region" description="Helical" evidence="8">
    <location>
        <begin position="135"/>
        <end position="155"/>
    </location>
</feature>
<evidence type="ECO:0000256" key="2">
    <source>
        <dbReference type="ARBA" id="ARBA00022448"/>
    </source>
</evidence>
<evidence type="ECO:0000256" key="5">
    <source>
        <dbReference type="ARBA" id="ARBA00022989"/>
    </source>
</evidence>
<protein>
    <submittedName>
        <fullName evidence="9">Ktr system potassium uptake protein B</fullName>
    </submittedName>
</protein>
<dbReference type="GO" id="GO:0008324">
    <property type="term" value="F:monoatomic cation transmembrane transporter activity"/>
    <property type="evidence" value="ECO:0007669"/>
    <property type="project" value="InterPro"/>
</dbReference>
<dbReference type="EMBL" id="VSSQ01003124">
    <property type="protein sequence ID" value="MPM19164.1"/>
    <property type="molecule type" value="Genomic_DNA"/>
</dbReference>
<dbReference type="Pfam" id="PF02386">
    <property type="entry name" value="TrkH"/>
    <property type="match status" value="1"/>
</dbReference>
<organism evidence="9">
    <name type="scientific">bioreactor metagenome</name>
    <dbReference type="NCBI Taxonomy" id="1076179"/>
    <lineage>
        <taxon>unclassified sequences</taxon>
        <taxon>metagenomes</taxon>
        <taxon>ecological metagenomes</taxon>
    </lineage>
</organism>
<accession>A0A644XYP4</accession>
<keyword evidence="4 8" id="KW-0812">Transmembrane</keyword>
<evidence type="ECO:0000256" key="1">
    <source>
        <dbReference type="ARBA" id="ARBA00004651"/>
    </source>
</evidence>
<evidence type="ECO:0000256" key="7">
    <source>
        <dbReference type="ARBA" id="ARBA00023136"/>
    </source>
</evidence>
<evidence type="ECO:0000256" key="4">
    <source>
        <dbReference type="ARBA" id="ARBA00022692"/>
    </source>
</evidence>
<evidence type="ECO:0000256" key="8">
    <source>
        <dbReference type="SAM" id="Phobius"/>
    </source>
</evidence>
<sequence>MGTYGPFSSLVNYTRDPVVLITVMSLIVIGGLGFFVWEDIYRAKRFKKFSRYTKMVLVITGILIVGGASFFFFVEYHNPATMGNMGVGEKILNSFFQSVTARTAGFNTINEGGLTDGSLALTTILMLIGGSSGSTAGGIKTVTAGVLFLVIWAGIRGREDVTIRGRSISKQQVLNVMTLSVTVLFVFLFSSLTITVIEKIPYLHAAFEVASAMGTVGLTVGITPGLSVFSHLIIILLMYTGRVGMLSFSIAYLVRNRYPNKIQYPTFNIMVG</sequence>